<keyword evidence="1" id="KW-0175">Coiled coil</keyword>
<feature type="compositionally biased region" description="Low complexity" evidence="2">
    <location>
        <begin position="440"/>
        <end position="469"/>
    </location>
</feature>
<accession>A0A6G1GXY9</accession>
<feature type="compositionally biased region" description="Basic and acidic residues" evidence="2">
    <location>
        <begin position="308"/>
        <end position="317"/>
    </location>
</feature>
<organism evidence="3 4">
    <name type="scientific">Aulographum hederae CBS 113979</name>
    <dbReference type="NCBI Taxonomy" id="1176131"/>
    <lineage>
        <taxon>Eukaryota</taxon>
        <taxon>Fungi</taxon>
        <taxon>Dikarya</taxon>
        <taxon>Ascomycota</taxon>
        <taxon>Pezizomycotina</taxon>
        <taxon>Dothideomycetes</taxon>
        <taxon>Pleosporomycetidae</taxon>
        <taxon>Aulographales</taxon>
        <taxon>Aulographaceae</taxon>
    </lineage>
</organism>
<reference evidence="3" key="1">
    <citation type="journal article" date="2020" name="Stud. Mycol.">
        <title>101 Dothideomycetes genomes: a test case for predicting lifestyles and emergence of pathogens.</title>
        <authorList>
            <person name="Haridas S."/>
            <person name="Albert R."/>
            <person name="Binder M."/>
            <person name="Bloem J."/>
            <person name="Labutti K."/>
            <person name="Salamov A."/>
            <person name="Andreopoulos B."/>
            <person name="Baker S."/>
            <person name="Barry K."/>
            <person name="Bills G."/>
            <person name="Bluhm B."/>
            <person name="Cannon C."/>
            <person name="Castanera R."/>
            <person name="Culley D."/>
            <person name="Daum C."/>
            <person name="Ezra D."/>
            <person name="Gonzalez J."/>
            <person name="Henrissat B."/>
            <person name="Kuo A."/>
            <person name="Liang C."/>
            <person name="Lipzen A."/>
            <person name="Lutzoni F."/>
            <person name="Magnuson J."/>
            <person name="Mondo S."/>
            <person name="Nolan M."/>
            <person name="Ohm R."/>
            <person name="Pangilinan J."/>
            <person name="Park H.-J."/>
            <person name="Ramirez L."/>
            <person name="Alfaro M."/>
            <person name="Sun H."/>
            <person name="Tritt A."/>
            <person name="Yoshinaga Y."/>
            <person name="Zwiers L.-H."/>
            <person name="Turgeon B."/>
            <person name="Goodwin S."/>
            <person name="Spatafora J."/>
            <person name="Crous P."/>
            <person name="Grigoriev I."/>
        </authorList>
    </citation>
    <scope>NUCLEOTIDE SEQUENCE</scope>
    <source>
        <strain evidence="3">CBS 113979</strain>
    </source>
</reference>
<feature type="region of interest" description="Disordered" evidence="2">
    <location>
        <begin position="308"/>
        <end position="525"/>
    </location>
</feature>
<evidence type="ECO:0000313" key="3">
    <source>
        <dbReference type="EMBL" id="KAF1985795.1"/>
    </source>
</evidence>
<dbReference type="EMBL" id="ML977160">
    <property type="protein sequence ID" value="KAF1985795.1"/>
    <property type="molecule type" value="Genomic_DNA"/>
</dbReference>
<evidence type="ECO:0000256" key="1">
    <source>
        <dbReference type="SAM" id="Coils"/>
    </source>
</evidence>
<name>A0A6G1GXY9_9PEZI</name>
<dbReference type="Proteomes" id="UP000800041">
    <property type="component" value="Unassembled WGS sequence"/>
</dbReference>
<feature type="compositionally biased region" description="Acidic residues" evidence="2">
    <location>
        <begin position="403"/>
        <end position="412"/>
    </location>
</feature>
<proteinExistence type="predicted"/>
<feature type="region of interest" description="Disordered" evidence="2">
    <location>
        <begin position="184"/>
        <end position="206"/>
    </location>
</feature>
<evidence type="ECO:0000256" key="2">
    <source>
        <dbReference type="SAM" id="MobiDB-lite"/>
    </source>
</evidence>
<feature type="region of interest" description="Disordered" evidence="2">
    <location>
        <begin position="538"/>
        <end position="564"/>
    </location>
</feature>
<sequence length="624" mass="68014">MALDMASYMYAEVPELQQALQSAALELKLARSIHDVENVAKDEDMRKLRVQILLLEDENQELHDQLVIEEERNETIEQDLEEAVARAEELDNEAQTATNGWRAQSREYESMRAELSSLNHVSTDSAKLLTEKLALVRELSTLKPELEHLRSQASSNQGLLSEKLSLQRQLGTLQVELENEKRATQRALAKSDKGNETDAERKSQVAELKKELREEKTAHKTTKKEIEQLQNDLDAAKRTAERAAAKGEKSGEQELVITDLRAELLKEKRDREKAERVVQKSQTEWEAQKCLLDDKLNAFRTKLKSTKEKLKETEGELQKSLAAAAARPSARDQADKPTKNPRKRPAAQMDPDANIGTPGDGAPAKRSKRAATTAPGDKSLFSITPFLNRTTASIAPESPIPEASEDEAEVEADAPVASIEEAVEPSPTVPRQVAKKAAPKGKALAPAASKANSKPTAAQRKKAAAATKPVLEVVTEESPAANADKENSLEANPAKAIKSKTTTTTVSLDNPIPKLKPTNAKPRKSLHDFASFNAQAPVEKKKKRKLLGQNSSSGLGKTLFDEEDEGAVPVKPVPGKGLFAARALAKGKGFGGLGVGAGLGMRSMEVDGFQFSPLKKDRKGSVAR</sequence>
<feature type="compositionally biased region" description="Basic and acidic residues" evidence="2">
    <location>
        <begin position="329"/>
        <end position="338"/>
    </location>
</feature>
<dbReference type="OrthoDB" id="20105at2759"/>
<protein>
    <submittedName>
        <fullName evidence="3">Uncharacterized protein</fullName>
    </submittedName>
</protein>
<gene>
    <name evidence="3" type="ORF">K402DRAFT_404918</name>
</gene>
<feature type="compositionally biased region" description="Low complexity" evidence="2">
    <location>
        <begin position="318"/>
        <end position="328"/>
    </location>
</feature>
<feature type="compositionally biased region" description="Polar residues" evidence="2">
    <location>
        <begin position="381"/>
        <end position="393"/>
    </location>
</feature>
<evidence type="ECO:0000313" key="4">
    <source>
        <dbReference type="Proteomes" id="UP000800041"/>
    </source>
</evidence>
<keyword evidence="4" id="KW-1185">Reference proteome</keyword>
<dbReference type="AlphaFoldDB" id="A0A6G1GXY9"/>
<feature type="coiled-coil region" evidence="1">
    <location>
        <begin position="45"/>
        <end position="100"/>
    </location>
</feature>